<dbReference type="InterPro" id="IPR011006">
    <property type="entry name" value="CheY-like_superfamily"/>
</dbReference>
<accession>A0AAN9TG97</accession>
<dbReference type="GO" id="GO:0007165">
    <property type="term" value="P:signal transduction"/>
    <property type="evidence" value="ECO:0007669"/>
    <property type="project" value="InterPro"/>
</dbReference>
<keyword evidence="7" id="KW-0114">cAMP</keyword>
<dbReference type="GO" id="GO:0004115">
    <property type="term" value="F:3',5'-cyclic-AMP phosphodiesterase activity"/>
    <property type="evidence" value="ECO:0007669"/>
    <property type="project" value="UniProtKB-EC"/>
</dbReference>
<keyword evidence="15" id="KW-1185">Reference proteome</keyword>
<dbReference type="InterPro" id="IPR000014">
    <property type="entry name" value="PAS"/>
</dbReference>
<dbReference type="InterPro" id="IPR002073">
    <property type="entry name" value="PDEase_catalytic_dom"/>
</dbReference>
<dbReference type="EC" id="3.1.4.53" evidence="4"/>
<dbReference type="CDD" id="cd00077">
    <property type="entry name" value="HDc"/>
    <property type="match status" value="1"/>
</dbReference>
<feature type="binding site" evidence="9">
    <location>
        <begin position="559"/>
        <end position="563"/>
    </location>
    <ligand>
        <name>AMP</name>
        <dbReference type="ChEBI" id="CHEBI:456215"/>
    </ligand>
</feature>
<dbReference type="Gene3D" id="1.10.1300.10">
    <property type="entry name" value="3'5'-cyclic nucleotide phosphodiesterase, catalytic domain"/>
    <property type="match status" value="1"/>
</dbReference>
<protein>
    <recommendedName>
        <fullName evidence="4">3',5'-cyclic-AMP phosphodiesterase</fullName>
        <ecNumber evidence="4">3.1.4.53</ecNumber>
    </recommendedName>
</protein>
<keyword evidence="5 10" id="KW-0479">Metal-binding</keyword>
<comment type="similarity">
    <text evidence="3">Belongs to the cyclic nucleotide phosphodiesterase family. PDE8 subfamily.</text>
</comment>
<comment type="cofactor">
    <cofactor evidence="1">
        <name>a divalent metal cation</name>
        <dbReference type="ChEBI" id="CHEBI:60240"/>
    </cofactor>
</comment>
<feature type="region of interest" description="Disordered" evidence="11">
    <location>
        <begin position="846"/>
        <end position="894"/>
    </location>
</feature>
<feature type="binding site" evidence="10">
    <location>
        <position position="600"/>
    </location>
    <ligand>
        <name>Zn(2+)</name>
        <dbReference type="ChEBI" id="CHEBI:29105"/>
        <label>1</label>
    </ligand>
</feature>
<dbReference type="Gene3D" id="3.40.50.2300">
    <property type="match status" value="1"/>
</dbReference>
<comment type="pathway">
    <text evidence="2">Purine metabolism; 3',5'-cyclic AMP degradation; AMP from 3',5'-cyclic AMP: step 1/1.</text>
</comment>
<evidence type="ECO:0000256" key="8">
    <source>
        <dbReference type="PIRSR" id="PIRSR623088-1"/>
    </source>
</evidence>
<evidence type="ECO:0000259" key="13">
    <source>
        <dbReference type="PROSITE" id="PS51845"/>
    </source>
</evidence>
<dbReference type="CDD" id="cd00130">
    <property type="entry name" value="PAS"/>
    <property type="match status" value="1"/>
</dbReference>
<organism evidence="14 15">
    <name type="scientific">Parthenolecanium corni</name>
    <dbReference type="NCBI Taxonomy" id="536013"/>
    <lineage>
        <taxon>Eukaryota</taxon>
        <taxon>Metazoa</taxon>
        <taxon>Ecdysozoa</taxon>
        <taxon>Arthropoda</taxon>
        <taxon>Hexapoda</taxon>
        <taxon>Insecta</taxon>
        <taxon>Pterygota</taxon>
        <taxon>Neoptera</taxon>
        <taxon>Paraneoptera</taxon>
        <taxon>Hemiptera</taxon>
        <taxon>Sternorrhyncha</taxon>
        <taxon>Coccoidea</taxon>
        <taxon>Coccidae</taxon>
        <taxon>Parthenolecanium</taxon>
    </lineage>
</organism>
<dbReference type="Pfam" id="PF13426">
    <property type="entry name" value="PAS_9"/>
    <property type="match status" value="1"/>
</dbReference>
<dbReference type="EMBL" id="JBBCAQ010000033">
    <property type="protein sequence ID" value="KAK7582772.1"/>
    <property type="molecule type" value="Genomic_DNA"/>
</dbReference>
<feature type="binding site" evidence="9">
    <location>
        <position position="780"/>
    </location>
    <ligand>
        <name>AMP</name>
        <dbReference type="ChEBI" id="CHEBI:456215"/>
    </ligand>
</feature>
<evidence type="ECO:0000256" key="6">
    <source>
        <dbReference type="ARBA" id="ARBA00022801"/>
    </source>
</evidence>
<dbReference type="PROSITE" id="PS51845">
    <property type="entry name" value="PDEASE_I_2"/>
    <property type="match status" value="1"/>
</dbReference>
<feature type="binding site" evidence="10">
    <location>
        <position position="599"/>
    </location>
    <ligand>
        <name>Zn(2+)</name>
        <dbReference type="ChEBI" id="CHEBI:29105"/>
        <label>1</label>
    </ligand>
</feature>
<dbReference type="SUPFAM" id="SSF52172">
    <property type="entry name" value="CheY-like"/>
    <property type="match status" value="1"/>
</dbReference>
<dbReference type="NCBIfam" id="TIGR00229">
    <property type="entry name" value="sensory_box"/>
    <property type="match status" value="1"/>
</dbReference>
<sequence>MEIDDSSSVLNQDYKEALLGLSKKDGGGDDNLHNGCLLCPCIFLGNRNRERRRVSSEEQAEVGNTCQIKIEPENFPSPQTPENIYSFGLLRNGITIDPSKTKILLCYVKEDATWVGINAAIDKLGFAKETANTVESALTAFQNTYHPLVLIDVRTRNFDGAKLCRSIRELKRSRHAVLVAIFKKSLDKDTSHAKALLASGFNRVLTECSLRSYWMYELTEIYNGEVMLHSMLAHNEAICAAVERSRDYVMITNKNHIIRYMNKSCLGILGYSSSDILDKPIRNFDQLSIIENIIHKLDRGFEWEGKVAWKCKNGDVISANCKASPYRPFGSEASHHIYVHENPQLDSHIIPRGSICSVRKGSYDLKSLSSEGAQSARRQSLAKLNNLPLEAPITKVISLITKAQENSNESVSQVLDKVVDILRTTELYSSHVKSESIKFEDPVTSDLIGALITPGPVPSSYPRRRSSNDSTIKAQFGTTKVNLQHSISPSLKDILENPFTWDFDIFKLERLSLQRPLFTLGVNVLLNFQLQKVLNVDERVIQNWLIEVERHYYARNPYHNSTHAADVLQAIAYFLKKDKVRRLLDDIDNATCLIAAITHDIGHPGRSSAFLCNCGDPLAVLYNDISVLESHHASFTFKLTLSDDKVNIFKGLDKDTFKEFRQNIVDMILATEMTKHFEHLAKFVSVYSKPQLITDEEKAYSEYGTDYPPLSPEEEVKLMKRMMIKCADVANPTRPLRSCVEWARRIAEEYFQQTDEEKTRNLPIVMPMFDRATCNIPKSQIGFVDYIVHDMFEAWDAFVQIPDIMQHMRFNYVFWKTLNERGITSMSKVYCAEILDDLPSSPRTEYLKDISETASGDGDENENSKIEQTRENESETLINEQQGSQQDKDQLQDE</sequence>
<evidence type="ECO:0000313" key="14">
    <source>
        <dbReference type="EMBL" id="KAK7582772.1"/>
    </source>
</evidence>
<comment type="caution">
    <text evidence="14">The sequence shown here is derived from an EMBL/GenBank/DDBJ whole genome shotgun (WGS) entry which is preliminary data.</text>
</comment>
<feature type="binding site" evidence="10">
    <location>
        <position position="563"/>
    </location>
    <ligand>
        <name>Zn(2+)</name>
        <dbReference type="ChEBI" id="CHEBI:29105"/>
        <label>1</label>
    </ligand>
</feature>
<evidence type="ECO:0000256" key="4">
    <source>
        <dbReference type="ARBA" id="ARBA00012276"/>
    </source>
</evidence>
<dbReference type="Pfam" id="PF00233">
    <property type="entry name" value="PDEase_I"/>
    <property type="match status" value="1"/>
</dbReference>
<evidence type="ECO:0000256" key="11">
    <source>
        <dbReference type="SAM" id="MobiDB-lite"/>
    </source>
</evidence>
<feature type="compositionally biased region" description="Basic and acidic residues" evidence="11">
    <location>
        <begin position="862"/>
        <end position="873"/>
    </location>
</feature>
<evidence type="ECO:0000256" key="2">
    <source>
        <dbReference type="ARBA" id="ARBA00004703"/>
    </source>
</evidence>
<feature type="binding site" evidence="9">
    <location>
        <position position="728"/>
    </location>
    <ligand>
        <name>AMP</name>
        <dbReference type="ChEBI" id="CHEBI:456215"/>
    </ligand>
</feature>
<evidence type="ECO:0000256" key="3">
    <source>
        <dbReference type="ARBA" id="ARBA00006437"/>
    </source>
</evidence>
<dbReference type="PRINTS" id="PR00387">
    <property type="entry name" value="PDIESTERASE1"/>
</dbReference>
<feature type="active site" description="Proton donor" evidence="8">
    <location>
        <position position="559"/>
    </location>
</feature>
<dbReference type="InterPro" id="IPR035965">
    <property type="entry name" value="PAS-like_dom_sf"/>
</dbReference>
<evidence type="ECO:0000259" key="12">
    <source>
        <dbReference type="PROSITE" id="PS50112"/>
    </source>
</evidence>
<evidence type="ECO:0000256" key="9">
    <source>
        <dbReference type="PIRSR" id="PIRSR623088-2"/>
    </source>
</evidence>
<dbReference type="SUPFAM" id="SSF55785">
    <property type="entry name" value="PYP-like sensor domain (PAS domain)"/>
    <property type="match status" value="1"/>
</dbReference>
<dbReference type="InterPro" id="IPR023088">
    <property type="entry name" value="PDEase"/>
</dbReference>
<dbReference type="InterPro" id="IPR057304">
    <property type="entry name" value="PDE8-like_REC_N"/>
</dbReference>
<dbReference type="SMART" id="SM00471">
    <property type="entry name" value="HDc"/>
    <property type="match status" value="1"/>
</dbReference>
<dbReference type="Pfam" id="PF23198">
    <property type="entry name" value="PDE8A_N"/>
    <property type="match status" value="1"/>
</dbReference>
<evidence type="ECO:0000313" key="15">
    <source>
        <dbReference type="Proteomes" id="UP001367676"/>
    </source>
</evidence>
<dbReference type="SUPFAM" id="SSF109604">
    <property type="entry name" value="HD-domain/PDEase-like"/>
    <property type="match status" value="1"/>
</dbReference>
<dbReference type="Proteomes" id="UP001367676">
    <property type="component" value="Unassembled WGS sequence"/>
</dbReference>
<dbReference type="PROSITE" id="PS50112">
    <property type="entry name" value="PAS"/>
    <property type="match status" value="1"/>
</dbReference>
<dbReference type="GO" id="GO:0046872">
    <property type="term" value="F:metal ion binding"/>
    <property type="evidence" value="ECO:0007669"/>
    <property type="project" value="UniProtKB-KW"/>
</dbReference>
<feature type="binding site" evidence="9">
    <location>
        <position position="600"/>
    </location>
    <ligand>
        <name>AMP</name>
        <dbReference type="ChEBI" id="CHEBI:456215"/>
    </ligand>
</feature>
<feature type="binding site" evidence="10">
    <location>
        <position position="600"/>
    </location>
    <ligand>
        <name>Zn(2+)</name>
        <dbReference type="ChEBI" id="CHEBI:29105"/>
        <label>2</label>
    </ligand>
</feature>
<name>A0AAN9TG97_9HEMI</name>
<feature type="domain" description="PAS" evidence="12">
    <location>
        <begin position="234"/>
        <end position="299"/>
    </location>
</feature>
<feature type="domain" description="PDEase" evidence="13">
    <location>
        <begin position="483"/>
        <end position="822"/>
    </location>
</feature>
<gene>
    <name evidence="14" type="ORF">V9T40_014217</name>
</gene>
<evidence type="ECO:0000256" key="10">
    <source>
        <dbReference type="PIRSR" id="PIRSR623088-3"/>
    </source>
</evidence>
<evidence type="ECO:0000256" key="7">
    <source>
        <dbReference type="ARBA" id="ARBA00023149"/>
    </source>
</evidence>
<dbReference type="PANTHER" id="PTHR11347">
    <property type="entry name" value="CYCLIC NUCLEOTIDE PHOSPHODIESTERASE"/>
    <property type="match status" value="1"/>
</dbReference>
<evidence type="ECO:0000256" key="1">
    <source>
        <dbReference type="ARBA" id="ARBA00001968"/>
    </source>
</evidence>
<proteinExistence type="inferred from homology"/>
<feature type="binding site" evidence="10">
    <location>
        <position position="728"/>
    </location>
    <ligand>
        <name>Zn(2+)</name>
        <dbReference type="ChEBI" id="CHEBI:29105"/>
        <label>1</label>
    </ligand>
</feature>
<keyword evidence="6" id="KW-0378">Hydrolase</keyword>
<dbReference type="AlphaFoldDB" id="A0AAN9TG97"/>
<reference evidence="14 15" key="1">
    <citation type="submission" date="2024-03" db="EMBL/GenBank/DDBJ databases">
        <title>Adaptation during the transition from Ophiocordyceps entomopathogen to insect associate is accompanied by gene loss and intensified selection.</title>
        <authorList>
            <person name="Ward C.M."/>
            <person name="Onetto C.A."/>
            <person name="Borneman A.R."/>
        </authorList>
    </citation>
    <scope>NUCLEOTIDE SEQUENCE [LARGE SCALE GENOMIC DNA]</scope>
    <source>
        <strain evidence="14">AWRI1</strain>
        <tissue evidence="14">Single Adult Female</tissue>
    </source>
</reference>
<dbReference type="InterPro" id="IPR003607">
    <property type="entry name" value="HD/PDEase_dom"/>
</dbReference>
<evidence type="ECO:0000256" key="5">
    <source>
        <dbReference type="ARBA" id="ARBA00022723"/>
    </source>
</evidence>
<dbReference type="InterPro" id="IPR036971">
    <property type="entry name" value="PDEase_catalytic_dom_sf"/>
</dbReference>
<dbReference type="Gene3D" id="3.30.450.20">
    <property type="entry name" value="PAS domain"/>
    <property type="match status" value="1"/>
</dbReference>